<feature type="region of interest" description="Disordered" evidence="1">
    <location>
        <begin position="57"/>
        <end position="98"/>
    </location>
</feature>
<accession>A0A1V3A0S6</accession>
<evidence type="ECO:0000259" key="2">
    <source>
        <dbReference type="SMART" id="SM00834"/>
    </source>
</evidence>
<name>A0A1V3A0S6_9GAMM</name>
<dbReference type="STRING" id="252474.B1A74_02185"/>
<evidence type="ECO:0000313" key="3">
    <source>
        <dbReference type="EMBL" id="OOC10967.1"/>
    </source>
</evidence>
<dbReference type="PANTHER" id="PTHR34404:SF2">
    <property type="entry name" value="CONSERVED SERINE RICH PROTEIN"/>
    <property type="match status" value="1"/>
</dbReference>
<organism evidence="3 4">
    <name type="scientific">Thioalkalivibrio halophilus</name>
    <dbReference type="NCBI Taxonomy" id="252474"/>
    <lineage>
        <taxon>Bacteria</taxon>
        <taxon>Pseudomonadati</taxon>
        <taxon>Pseudomonadota</taxon>
        <taxon>Gammaproteobacteria</taxon>
        <taxon>Chromatiales</taxon>
        <taxon>Ectothiorhodospiraceae</taxon>
        <taxon>Thioalkalivibrio</taxon>
    </lineage>
</organism>
<evidence type="ECO:0000256" key="1">
    <source>
        <dbReference type="SAM" id="MobiDB-lite"/>
    </source>
</evidence>
<proteinExistence type="predicted"/>
<dbReference type="Pfam" id="PF09723">
    <property type="entry name" value="Zn_ribbon_8"/>
    <property type="match status" value="1"/>
</dbReference>
<feature type="compositionally biased region" description="Gly residues" evidence="1">
    <location>
        <begin position="84"/>
        <end position="98"/>
    </location>
</feature>
<protein>
    <submittedName>
        <fullName evidence="3">FmdB family transcriptional regulator</fullName>
    </submittedName>
</protein>
<dbReference type="PANTHER" id="PTHR34404">
    <property type="entry name" value="REGULATORY PROTEIN, FMDB FAMILY"/>
    <property type="match status" value="1"/>
</dbReference>
<evidence type="ECO:0000313" key="4">
    <source>
        <dbReference type="Proteomes" id="UP000189177"/>
    </source>
</evidence>
<reference evidence="3 4" key="1">
    <citation type="submission" date="2017-02" db="EMBL/GenBank/DDBJ databases">
        <title>Genomic diversity within the haloalkaliphilic genus Thioalkalivibrio.</title>
        <authorList>
            <person name="Ahn A.-C."/>
            <person name="Meier-Kolthoff J."/>
            <person name="Overmars L."/>
            <person name="Richter M."/>
            <person name="Woyke T."/>
            <person name="Sorokin D.Y."/>
            <person name="Muyzer G."/>
        </authorList>
    </citation>
    <scope>NUCLEOTIDE SEQUENCE [LARGE SCALE GENOMIC DNA]</scope>
    <source>
        <strain evidence="3 4">HL17</strain>
    </source>
</reference>
<sequence>MPIYEYACQECRQVSEILQKISDPPATTCPQCGAEALTKQVSAAGFRLSGGGWYETDFKQGGQRNLKDGAGSGGSSGADSSGSSGSGDSGGKAAASGG</sequence>
<dbReference type="RefSeq" id="WP_018946415.1">
    <property type="nucleotide sequence ID" value="NZ_MUZR01000007.1"/>
</dbReference>
<dbReference type="SMART" id="SM00834">
    <property type="entry name" value="CxxC_CXXC_SSSS"/>
    <property type="match status" value="1"/>
</dbReference>
<dbReference type="EMBL" id="MUZR01000007">
    <property type="protein sequence ID" value="OOC10967.1"/>
    <property type="molecule type" value="Genomic_DNA"/>
</dbReference>
<feature type="domain" description="Putative regulatory protein FmdB zinc ribbon" evidence="2">
    <location>
        <begin position="1"/>
        <end position="42"/>
    </location>
</feature>
<dbReference type="NCBIfam" id="TIGR02605">
    <property type="entry name" value="CxxC_CxxC_SSSS"/>
    <property type="match status" value="1"/>
</dbReference>
<gene>
    <name evidence="3" type="ORF">B1A74_02185</name>
</gene>
<keyword evidence="4" id="KW-1185">Reference proteome</keyword>
<comment type="caution">
    <text evidence="3">The sequence shown here is derived from an EMBL/GenBank/DDBJ whole genome shotgun (WGS) entry which is preliminary data.</text>
</comment>
<dbReference type="AlphaFoldDB" id="A0A1V3A0S6"/>
<dbReference type="OrthoDB" id="9813321at2"/>
<dbReference type="InterPro" id="IPR013429">
    <property type="entry name" value="Regulatory_FmdB_Zinc_ribbon"/>
</dbReference>
<dbReference type="Proteomes" id="UP000189177">
    <property type="component" value="Unassembled WGS sequence"/>
</dbReference>